<organism evidence="1 2">
    <name type="scientific">Arthroderma otae (strain ATCC MYA-4605 / CBS 113480)</name>
    <name type="common">Microsporum canis</name>
    <dbReference type="NCBI Taxonomy" id="554155"/>
    <lineage>
        <taxon>Eukaryota</taxon>
        <taxon>Fungi</taxon>
        <taxon>Dikarya</taxon>
        <taxon>Ascomycota</taxon>
        <taxon>Pezizomycotina</taxon>
        <taxon>Eurotiomycetes</taxon>
        <taxon>Eurotiomycetidae</taxon>
        <taxon>Onygenales</taxon>
        <taxon>Arthrodermataceae</taxon>
        <taxon>Microsporum</taxon>
    </lineage>
</organism>
<gene>
    <name evidence="1" type="ORF">MCYG_05976</name>
</gene>
<protein>
    <submittedName>
        <fullName evidence="1">Uncharacterized protein</fullName>
    </submittedName>
</protein>
<reference evidence="2" key="1">
    <citation type="journal article" date="2012" name="MBio">
        <title>Comparative genome analysis of Trichophyton rubrum and related dermatophytes reveals candidate genes involved in infection.</title>
        <authorList>
            <person name="Martinez D.A."/>
            <person name="Oliver B.G."/>
            <person name="Graeser Y."/>
            <person name="Goldberg J.M."/>
            <person name="Li W."/>
            <person name="Martinez-Rossi N.M."/>
            <person name="Monod M."/>
            <person name="Shelest E."/>
            <person name="Barton R.C."/>
            <person name="Birch E."/>
            <person name="Brakhage A.A."/>
            <person name="Chen Z."/>
            <person name="Gurr S.J."/>
            <person name="Heiman D."/>
            <person name="Heitman J."/>
            <person name="Kosti I."/>
            <person name="Rossi A."/>
            <person name="Saif S."/>
            <person name="Samalova M."/>
            <person name="Saunders C.W."/>
            <person name="Shea T."/>
            <person name="Summerbell R.C."/>
            <person name="Xu J."/>
            <person name="Young S."/>
            <person name="Zeng Q."/>
            <person name="Birren B.W."/>
            <person name="Cuomo C.A."/>
            <person name="White T.C."/>
        </authorList>
    </citation>
    <scope>NUCLEOTIDE SEQUENCE [LARGE SCALE GENOMIC DNA]</scope>
    <source>
        <strain evidence="2">ATCC MYA-4605 / CBS 113480</strain>
    </source>
</reference>
<keyword evidence="2" id="KW-1185">Reference proteome</keyword>
<dbReference type="AlphaFoldDB" id="C5FTF4"/>
<accession>C5FTF4</accession>
<dbReference type="HOGENOM" id="CLU_2196330_0_0_1"/>
<proteinExistence type="predicted"/>
<evidence type="ECO:0000313" key="1">
    <source>
        <dbReference type="EMBL" id="EEQ33157.1"/>
    </source>
</evidence>
<sequence>MYSNPSSSRVPPSYFFLRLDVMHTIEGGNRHGNRQATAWAADWAKTWQRHGQARRRCMLVVFLSCHKNRNWLLPTWSREYPKYPARPPIPAVPIHAVASLLASSASGD</sequence>
<dbReference type="VEuPathDB" id="FungiDB:MCYG_05976"/>
<dbReference type="EMBL" id="DS995705">
    <property type="protein sequence ID" value="EEQ33157.1"/>
    <property type="molecule type" value="Genomic_DNA"/>
</dbReference>
<evidence type="ECO:0000313" key="2">
    <source>
        <dbReference type="Proteomes" id="UP000002035"/>
    </source>
</evidence>
<dbReference type="RefSeq" id="XP_002846107.1">
    <property type="nucleotide sequence ID" value="XM_002846061.1"/>
</dbReference>
<dbReference type="GeneID" id="9224796"/>
<dbReference type="Proteomes" id="UP000002035">
    <property type="component" value="Unassembled WGS sequence"/>
</dbReference>
<name>C5FTF4_ARTOC</name>